<feature type="domain" description="RDRP C-terminal head" evidence="11">
    <location>
        <begin position="1074"/>
        <end position="1217"/>
    </location>
</feature>
<accession>A0A1L9S8I7</accession>
<evidence type="ECO:0000259" key="11">
    <source>
        <dbReference type="Pfam" id="PF26253"/>
    </source>
</evidence>
<feature type="domain" description="RDRP core" evidence="10">
    <location>
        <begin position="471"/>
        <end position="1049"/>
    </location>
</feature>
<name>A0A1L9S8I7_9EURO</name>
<dbReference type="PANTHER" id="PTHR23079">
    <property type="entry name" value="RNA-DEPENDENT RNA POLYMERASE"/>
    <property type="match status" value="1"/>
</dbReference>
<evidence type="ECO:0000313" key="13">
    <source>
        <dbReference type="Proteomes" id="UP000184188"/>
    </source>
</evidence>
<evidence type="ECO:0000256" key="3">
    <source>
        <dbReference type="ARBA" id="ARBA00022679"/>
    </source>
</evidence>
<keyword evidence="3 8" id="KW-0808">Transferase</keyword>
<evidence type="ECO:0000256" key="2">
    <source>
        <dbReference type="ARBA" id="ARBA00022484"/>
    </source>
</evidence>
<dbReference type="GO" id="GO:0030422">
    <property type="term" value="P:siRNA processing"/>
    <property type="evidence" value="ECO:0007669"/>
    <property type="project" value="TreeGrafter"/>
</dbReference>
<dbReference type="VEuPathDB" id="FungiDB:ASPZODRAFT_19559"/>
<comment type="catalytic activity">
    <reaction evidence="7 8">
        <text>RNA(n) + a ribonucleoside 5'-triphosphate = RNA(n+1) + diphosphate</text>
        <dbReference type="Rhea" id="RHEA:21248"/>
        <dbReference type="Rhea" id="RHEA-COMP:14527"/>
        <dbReference type="Rhea" id="RHEA-COMP:17342"/>
        <dbReference type="ChEBI" id="CHEBI:33019"/>
        <dbReference type="ChEBI" id="CHEBI:61557"/>
        <dbReference type="ChEBI" id="CHEBI:140395"/>
        <dbReference type="EC" id="2.7.7.48"/>
    </reaction>
</comment>
<protein>
    <recommendedName>
        <fullName evidence="8">RNA-dependent RNA polymerase</fullName>
        <ecNumber evidence="8">2.7.7.48</ecNumber>
    </recommendedName>
</protein>
<evidence type="ECO:0000256" key="1">
    <source>
        <dbReference type="ARBA" id="ARBA00005762"/>
    </source>
</evidence>
<keyword evidence="2 8" id="KW-0696">RNA-directed RNA polymerase</keyword>
<sequence>MRGRGAPRGPRGRGRGGYGLGIQPAHRRPLARPGTVVNPPWKQWESLAIILVNVPLKVTTFDLWQNFKKEGYITSIDLFEDTHGRRESKGKLRFSPPPREDFWRNGAYIIGFPDKTTAVITVYLDLNHQHSQIPSPIRPNVFYPAKIKLPLESLSIGVKIGEHTMLPMRSIGPGPDGKPTLIIDLKRREVIIGFQLHIVRRANPRSALVEELYQDYRLSISLAQLSRMFQHQDEQSKRVSHYIILENPPIYRRRIWNIQNTFHEGDNSWRESDVWFRQTDIVAVPRELSTLPISLRKSKPLIDIGRWNAFKIVYPADVDDKGALALVCSVLNDFNIAVDGAGQITEWPVDAERPLPVWKWIDYADSRQNPGPSSFIEDLTNEIYVHLPFPVRYQLEVCLSNGYLCEYSMTREFATKLNDLGETEAKRLLEHIAAKKHVFHDPMEIFKLQFIKGVTDAKIPPYCCYMRSVRITPSTVYYNTPTVDISNRVIRRYIEHADRFLRVRFTDERHQGRINSTMDNTMDEVFTRVKRTLANGIVIGDRHYEFLAFGNSQFREHGAYFFAPLPDINAATIRAWMGHFSDIRNIAKHAARLGQCFSTTRAINGCMVQMRQIEDIERNGYTFSDGIGRISKFLAQMITTELKIKTPSGDHPSAFQFRLGGCKGMLAVWPQAQRLEVQIRPSQNKFAAIHTGLEVIRWSQFSMATLNRQIIVVLSSLGIADAIFTKKLNDMLASLDQAMSSDSQAIYWLGKYVDPNQMTLVISQMVRDGFYKSKEPFLASLLTLWRAWHLKYLKEKAKIAIDQGACLLGCMDESGTLKGHFSDAIPNENATREEKLAALPEIFVQISNPEKNGKFEIIEGPCILARNPSLHPGDIRVVRAVNNPELKHLHDVIVLPQTGDRDIASMCSGGDLDGDDYLVIWDQDLLPKHWFRPPMRYVSNKARDLDRDVTVNEITSFFVQYMKNDCLPRIALAHLAWADYLEDGVNEDKCIRLAQLHSDAVDYNKTGNPAVMTRNLQPRMWPHFMERKHKPKDQIYRSGRVLGQLYNAVERVNFVPNLEMPFDARILNCGIHVSEDLMQFARELKSDYDAAMRRIMAQNEIKTEFEIWSTFVLAHANMSKDYKFHEEIGGISQSLRDRFRKDCYDKVGGREFEKLAPLAVAMYRVTQQEVAAALKKHEDENPASDLQFHRAVPKIEELPLISFPWLLPHLLGKIAMRHYEEAEPTFDTSELERIYLSKEVPVLKKDSDENDQTDVKEQKASKLDTVQHPDDPFGLFDGDASVPVSAEPSTTAQSPASEQNVNENLLHEFGFVSREEKTSFPSSGPICSLIDLCSNGSEPVGSDETLPTVTEQQKASITTELDEKQELILSPPVGTSSIVFTTIADNPDKDKGDIEIVEQEGDLKPTALDRLTALLGI</sequence>
<dbReference type="EC" id="2.7.7.48" evidence="8"/>
<evidence type="ECO:0000256" key="4">
    <source>
        <dbReference type="ARBA" id="ARBA00022695"/>
    </source>
</evidence>
<keyword evidence="13" id="KW-1185">Reference proteome</keyword>
<proteinExistence type="inferred from homology"/>
<dbReference type="Proteomes" id="UP000184188">
    <property type="component" value="Unassembled WGS sequence"/>
</dbReference>
<evidence type="ECO:0000256" key="9">
    <source>
        <dbReference type="SAM" id="MobiDB-lite"/>
    </source>
</evidence>
<feature type="compositionally biased region" description="Polar residues" evidence="9">
    <location>
        <begin position="1287"/>
        <end position="1301"/>
    </location>
</feature>
<feature type="compositionally biased region" description="Basic residues" evidence="9">
    <location>
        <begin position="1"/>
        <end position="14"/>
    </location>
</feature>
<dbReference type="STRING" id="1073090.A0A1L9S8I7"/>
<dbReference type="GO" id="GO:0003968">
    <property type="term" value="F:RNA-directed RNA polymerase activity"/>
    <property type="evidence" value="ECO:0007669"/>
    <property type="project" value="UniProtKB-KW"/>
</dbReference>
<dbReference type="Pfam" id="PF26253">
    <property type="entry name" value="RdRP_head"/>
    <property type="match status" value="1"/>
</dbReference>
<feature type="region of interest" description="Disordered" evidence="9">
    <location>
        <begin position="1"/>
        <end position="33"/>
    </location>
</feature>
<evidence type="ECO:0000313" key="12">
    <source>
        <dbReference type="EMBL" id="OJJ43466.1"/>
    </source>
</evidence>
<evidence type="ECO:0000256" key="7">
    <source>
        <dbReference type="ARBA" id="ARBA00048744"/>
    </source>
</evidence>
<keyword evidence="4 8" id="KW-0548">Nucleotidyltransferase</keyword>
<dbReference type="InterPro" id="IPR058752">
    <property type="entry name" value="RDRP_C_head"/>
</dbReference>
<dbReference type="Pfam" id="PF05183">
    <property type="entry name" value="RdRP"/>
    <property type="match status" value="1"/>
</dbReference>
<evidence type="ECO:0000256" key="8">
    <source>
        <dbReference type="RuleBase" id="RU363098"/>
    </source>
</evidence>
<reference evidence="13" key="1">
    <citation type="journal article" date="2017" name="Genome Biol.">
        <title>Comparative genomics reveals high biological diversity and specific adaptations in the industrially and medically important fungal genus Aspergillus.</title>
        <authorList>
            <person name="de Vries R.P."/>
            <person name="Riley R."/>
            <person name="Wiebenga A."/>
            <person name="Aguilar-Osorio G."/>
            <person name="Amillis S."/>
            <person name="Uchima C.A."/>
            <person name="Anderluh G."/>
            <person name="Asadollahi M."/>
            <person name="Askin M."/>
            <person name="Barry K."/>
            <person name="Battaglia E."/>
            <person name="Bayram O."/>
            <person name="Benocci T."/>
            <person name="Braus-Stromeyer S.A."/>
            <person name="Caldana C."/>
            <person name="Canovas D."/>
            <person name="Cerqueira G.C."/>
            <person name="Chen F."/>
            <person name="Chen W."/>
            <person name="Choi C."/>
            <person name="Clum A."/>
            <person name="Dos Santos R.A."/>
            <person name="Damasio A.R."/>
            <person name="Diallinas G."/>
            <person name="Emri T."/>
            <person name="Fekete E."/>
            <person name="Flipphi M."/>
            <person name="Freyberg S."/>
            <person name="Gallo A."/>
            <person name="Gournas C."/>
            <person name="Habgood R."/>
            <person name="Hainaut M."/>
            <person name="Harispe M.L."/>
            <person name="Henrissat B."/>
            <person name="Hilden K.S."/>
            <person name="Hope R."/>
            <person name="Hossain A."/>
            <person name="Karabika E."/>
            <person name="Karaffa L."/>
            <person name="Karanyi Z."/>
            <person name="Krasevec N."/>
            <person name="Kuo A."/>
            <person name="Kusch H."/>
            <person name="LaButti K."/>
            <person name="Lagendijk E.L."/>
            <person name="Lapidus A."/>
            <person name="Levasseur A."/>
            <person name="Lindquist E."/>
            <person name="Lipzen A."/>
            <person name="Logrieco A.F."/>
            <person name="MacCabe A."/>
            <person name="Maekelae M.R."/>
            <person name="Malavazi I."/>
            <person name="Melin P."/>
            <person name="Meyer V."/>
            <person name="Mielnichuk N."/>
            <person name="Miskei M."/>
            <person name="Molnar A.P."/>
            <person name="Mule G."/>
            <person name="Ngan C.Y."/>
            <person name="Orejas M."/>
            <person name="Orosz E."/>
            <person name="Ouedraogo J.P."/>
            <person name="Overkamp K.M."/>
            <person name="Park H.-S."/>
            <person name="Perrone G."/>
            <person name="Piumi F."/>
            <person name="Punt P.J."/>
            <person name="Ram A.F."/>
            <person name="Ramon A."/>
            <person name="Rauscher S."/>
            <person name="Record E."/>
            <person name="Riano-Pachon D.M."/>
            <person name="Robert V."/>
            <person name="Roehrig J."/>
            <person name="Ruller R."/>
            <person name="Salamov A."/>
            <person name="Salih N.S."/>
            <person name="Samson R.A."/>
            <person name="Sandor E."/>
            <person name="Sanguinetti M."/>
            <person name="Schuetze T."/>
            <person name="Sepcic K."/>
            <person name="Shelest E."/>
            <person name="Sherlock G."/>
            <person name="Sophianopoulou V."/>
            <person name="Squina F.M."/>
            <person name="Sun H."/>
            <person name="Susca A."/>
            <person name="Todd R.B."/>
            <person name="Tsang A."/>
            <person name="Unkles S.E."/>
            <person name="van de Wiele N."/>
            <person name="van Rossen-Uffink D."/>
            <person name="Oliveira J.V."/>
            <person name="Vesth T.C."/>
            <person name="Visser J."/>
            <person name="Yu J.-H."/>
            <person name="Zhou M."/>
            <person name="Andersen M.R."/>
            <person name="Archer D.B."/>
            <person name="Baker S.E."/>
            <person name="Benoit I."/>
            <person name="Brakhage A.A."/>
            <person name="Braus G.H."/>
            <person name="Fischer R."/>
            <person name="Frisvad J.C."/>
            <person name="Goldman G.H."/>
            <person name="Houbraken J."/>
            <person name="Oakley B."/>
            <person name="Pocsi I."/>
            <person name="Scazzocchio C."/>
            <person name="Seiboth B."/>
            <person name="vanKuyk P.A."/>
            <person name="Wortman J."/>
            <person name="Dyer P.S."/>
            <person name="Grigoriev I.V."/>
        </authorList>
    </citation>
    <scope>NUCLEOTIDE SEQUENCE [LARGE SCALE GENOMIC DNA]</scope>
    <source>
        <strain evidence="13">CBS 506.65</strain>
    </source>
</reference>
<keyword evidence="5 8" id="KW-0694">RNA-binding</keyword>
<feature type="compositionally biased region" description="Basic and acidic residues" evidence="9">
    <location>
        <begin position="1245"/>
        <end position="1271"/>
    </location>
</feature>
<evidence type="ECO:0000259" key="10">
    <source>
        <dbReference type="Pfam" id="PF05183"/>
    </source>
</evidence>
<dbReference type="OrthoDB" id="6513042at2759"/>
<evidence type="ECO:0000256" key="6">
    <source>
        <dbReference type="ARBA" id="ARBA00023158"/>
    </source>
</evidence>
<dbReference type="InterPro" id="IPR057596">
    <property type="entry name" value="RDRP_core"/>
</dbReference>
<evidence type="ECO:0000256" key="5">
    <source>
        <dbReference type="ARBA" id="ARBA00022884"/>
    </source>
</evidence>
<dbReference type="PANTHER" id="PTHR23079:SF55">
    <property type="entry name" value="RNA-DIRECTED RNA POLYMERASE"/>
    <property type="match status" value="1"/>
</dbReference>
<gene>
    <name evidence="12" type="ORF">ASPZODRAFT_19559</name>
</gene>
<dbReference type="GO" id="GO:0003723">
    <property type="term" value="F:RNA binding"/>
    <property type="evidence" value="ECO:0007669"/>
    <property type="project" value="UniProtKB-KW"/>
</dbReference>
<organism evidence="12 13">
    <name type="scientific">Penicilliopsis zonata CBS 506.65</name>
    <dbReference type="NCBI Taxonomy" id="1073090"/>
    <lineage>
        <taxon>Eukaryota</taxon>
        <taxon>Fungi</taxon>
        <taxon>Dikarya</taxon>
        <taxon>Ascomycota</taxon>
        <taxon>Pezizomycotina</taxon>
        <taxon>Eurotiomycetes</taxon>
        <taxon>Eurotiomycetidae</taxon>
        <taxon>Eurotiales</taxon>
        <taxon>Aspergillaceae</taxon>
        <taxon>Penicilliopsis</taxon>
    </lineage>
</organism>
<dbReference type="EMBL" id="KV878352">
    <property type="protein sequence ID" value="OJJ43466.1"/>
    <property type="molecule type" value="Genomic_DNA"/>
</dbReference>
<keyword evidence="6" id="KW-0943">RNA-mediated gene silencing</keyword>
<dbReference type="GeneID" id="34613887"/>
<dbReference type="InterPro" id="IPR007855">
    <property type="entry name" value="RDRP"/>
</dbReference>
<comment type="similarity">
    <text evidence="1 8">Belongs to the RdRP family.</text>
</comment>
<dbReference type="GO" id="GO:0031380">
    <property type="term" value="C:nuclear RNA-directed RNA polymerase complex"/>
    <property type="evidence" value="ECO:0007669"/>
    <property type="project" value="TreeGrafter"/>
</dbReference>
<dbReference type="RefSeq" id="XP_022577976.1">
    <property type="nucleotide sequence ID" value="XM_022727423.1"/>
</dbReference>
<feature type="region of interest" description="Disordered" evidence="9">
    <location>
        <begin position="1245"/>
        <end position="1301"/>
    </location>
</feature>